<evidence type="ECO:0000256" key="15">
    <source>
        <dbReference type="ARBA" id="ARBA00049551"/>
    </source>
</evidence>
<sequence length="452" mass="50821">MNVGLCLLSKSLFGKWAWYLRLWVLLIGSFFSLKFIYFPMNGLYVDFSYLMSDGLSSSLICLTWWISSLMILSSQMSVKSAGNNSTMFSFLVCLLNLVLTMTFLSSSVISFYVFFELSLIPTFLLILGWGYQPERLQAGMYMMMYTISASLPLLVLIMFLSMSMFSSSFFYSFLVSSSMSFTGWVAEVVYLVMIGAFLVKLPIFSVHLWLPKAHVEAPVAGSMILAGVLLKLGGYGIIRMIQFLEVNSIVINNFILVMGLFGGVITSVMCIRQVDLKMLVAYSSVGHMGVMLSGLLTGSVWGWVGGLGMMLAHGLCSSALFSMVNMMYENSGTRSMLLNKGGLLEFPSFSMWFFMFCVINMAAPPSISLLSEILIIPSVIYYSFFLFVFFMLMSFLAAVYNLFLYTSTQHGAKPKSLSVVEKTEEVNFLVLFMHWIPINFFILKLDVLCYWI</sequence>
<comment type="catalytic activity">
    <reaction evidence="15 16">
        <text>a ubiquinone + NADH + 5 H(+)(in) = a ubiquinol + NAD(+) + 4 H(+)(out)</text>
        <dbReference type="Rhea" id="RHEA:29091"/>
        <dbReference type="Rhea" id="RHEA-COMP:9565"/>
        <dbReference type="Rhea" id="RHEA-COMP:9566"/>
        <dbReference type="ChEBI" id="CHEBI:15378"/>
        <dbReference type="ChEBI" id="CHEBI:16389"/>
        <dbReference type="ChEBI" id="CHEBI:17976"/>
        <dbReference type="ChEBI" id="CHEBI:57540"/>
        <dbReference type="ChEBI" id="CHEBI:57945"/>
        <dbReference type="EC" id="7.1.1.2"/>
    </reaction>
</comment>
<comment type="function">
    <text evidence="16">Core subunit of the mitochondrial membrane respiratory chain NADH dehydrogenase (Complex I) which catalyzes electron transfer from NADH through the respiratory chain, using ubiquinone as an electron acceptor. Essential for the catalytic activity and assembly of complex I.</text>
</comment>
<evidence type="ECO:0000256" key="14">
    <source>
        <dbReference type="ARBA" id="ARBA00023136"/>
    </source>
</evidence>
<evidence type="ECO:0000256" key="13">
    <source>
        <dbReference type="ARBA" id="ARBA00023128"/>
    </source>
</evidence>
<feature type="domain" description="NADH:ubiquinone oxidoreductase chain 4 N-terminal" evidence="18">
    <location>
        <begin position="6"/>
        <end position="102"/>
    </location>
</feature>
<feature type="transmembrane region" description="Helical" evidence="16">
    <location>
        <begin position="426"/>
        <end position="443"/>
    </location>
</feature>
<gene>
    <name evidence="19" type="primary">ND4</name>
</gene>
<dbReference type="PANTHER" id="PTHR43507">
    <property type="entry name" value="NADH-UBIQUINONE OXIDOREDUCTASE CHAIN 4"/>
    <property type="match status" value="1"/>
</dbReference>
<feature type="transmembrane region" description="Helical" evidence="16">
    <location>
        <begin position="349"/>
        <end position="367"/>
    </location>
</feature>
<evidence type="ECO:0000256" key="5">
    <source>
        <dbReference type="ARBA" id="ARBA00022448"/>
    </source>
</evidence>
<evidence type="ECO:0000256" key="4">
    <source>
        <dbReference type="ARBA" id="ARBA00021006"/>
    </source>
</evidence>
<feature type="transmembrane region" description="Helical" evidence="16">
    <location>
        <begin position="109"/>
        <end position="131"/>
    </location>
</feature>
<keyword evidence="14 16" id="KW-0472">Membrane</keyword>
<feature type="transmembrane region" description="Helical" evidence="16">
    <location>
        <begin position="188"/>
        <end position="210"/>
    </location>
</feature>
<feature type="transmembrane region" description="Helical" evidence="16">
    <location>
        <begin position="278"/>
        <end position="304"/>
    </location>
</feature>
<dbReference type="GO" id="GO:0015990">
    <property type="term" value="P:electron transport coupled proton transport"/>
    <property type="evidence" value="ECO:0007669"/>
    <property type="project" value="TreeGrafter"/>
</dbReference>
<proteinExistence type="inferred from homology"/>
<evidence type="ECO:0000256" key="1">
    <source>
        <dbReference type="ARBA" id="ARBA00004225"/>
    </source>
</evidence>
<name>A0A6B7FP17_9GAST</name>
<evidence type="ECO:0000256" key="10">
    <source>
        <dbReference type="ARBA" id="ARBA00022989"/>
    </source>
</evidence>
<dbReference type="GO" id="GO:0048039">
    <property type="term" value="F:ubiquinone binding"/>
    <property type="evidence" value="ECO:0007669"/>
    <property type="project" value="TreeGrafter"/>
</dbReference>
<dbReference type="Pfam" id="PF01059">
    <property type="entry name" value="Oxidored_q5_N"/>
    <property type="match status" value="1"/>
</dbReference>
<keyword evidence="11 16" id="KW-0520">NAD</keyword>
<feature type="transmembrane region" description="Helical" evidence="16">
    <location>
        <begin position="18"/>
        <end position="37"/>
    </location>
</feature>
<evidence type="ECO:0000256" key="7">
    <source>
        <dbReference type="ARBA" id="ARBA00022692"/>
    </source>
</evidence>
<evidence type="ECO:0000256" key="9">
    <source>
        <dbReference type="ARBA" id="ARBA00022982"/>
    </source>
</evidence>
<keyword evidence="9 16" id="KW-0249">Electron transport</keyword>
<evidence type="ECO:0000256" key="8">
    <source>
        <dbReference type="ARBA" id="ARBA00022967"/>
    </source>
</evidence>
<evidence type="ECO:0000313" key="19">
    <source>
        <dbReference type="EMBL" id="QBC73178.1"/>
    </source>
</evidence>
<dbReference type="PANTHER" id="PTHR43507:SF20">
    <property type="entry name" value="NADH-UBIQUINONE OXIDOREDUCTASE CHAIN 4"/>
    <property type="match status" value="1"/>
</dbReference>
<dbReference type="GO" id="GO:0042773">
    <property type="term" value="P:ATP synthesis coupled electron transport"/>
    <property type="evidence" value="ECO:0007669"/>
    <property type="project" value="InterPro"/>
</dbReference>
<dbReference type="AlphaFoldDB" id="A0A6B7FP17"/>
<comment type="subcellular location">
    <subcellularLocation>
        <location evidence="1 16">Mitochondrion membrane</location>
        <topology evidence="1 16">Multi-pass membrane protein</topology>
    </subcellularLocation>
</comment>
<evidence type="ECO:0000256" key="16">
    <source>
        <dbReference type="RuleBase" id="RU003297"/>
    </source>
</evidence>
<feature type="transmembrane region" description="Helical" evidence="16">
    <location>
        <begin position="84"/>
        <end position="103"/>
    </location>
</feature>
<dbReference type="InterPro" id="IPR003918">
    <property type="entry name" value="NADH_UbQ_OxRdtase"/>
</dbReference>
<evidence type="ECO:0000256" key="6">
    <source>
        <dbReference type="ARBA" id="ARBA00022660"/>
    </source>
</evidence>
<protein>
    <recommendedName>
        <fullName evidence="4 16">NADH-ubiquinone oxidoreductase chain 4</fullName>
        <ecNumber evidence="3 16">7.1.1.2</ecNumber>
    </recommendedName>
</protein>
<evidence type="ECO:0000256" key="12">
    <source>
        <dbReference type="ARBA" id="ARBA00023075"/>
    </source>
</evidence>
<feature type="transmembrane region" description="Helical" evidence="16">
    <location>
        <begin position="379"/>
        <end position="405"/>
    </location>
</feature>
<feature type="transmembrane region" description="Helical" evidence="16">
    <location>
        <begin position="217"/>
        <end position="238"/>
    </location>
</feature>
<dbReference type="EC" id="7.1.1.2" evidence="3 16"/>
<dbReference type="GO" id="GO:0031966">
    <property type="term" value="C:mitochondrial membrane"/>
    <property type="evidence" value="ECO:0007669"/>
    <property type="project" value="UniProtKB-SubCell"/>
</dbReference>
<organism evidence="19">
    <name type="scientific">Cocculina subcompressa</name>
    <dbReference type="NCBI Taxonomy" id="216108"/>
    <lineage>
        <taxon>Eukaryota</taxon>
        <taxon>Metazoa</taxon>
        <taxon>Spiralia</taxon>
        <taxon>Lophotrochozoa</taxon>
        <taxon>Mollusca</taxon>
        <taxon>Gastropoda</taxon>
        <taxon>Cocculiniformia</taxon>
        <taxon>Cocculinoidea</taxon>
        <taxon>Cocculinidae</taxon>
        <taxon>Cocculina</taxon>
    </lineage>
</organism>
<evidence type="ECO:0000256" key="2">
    <source>
        <dbReference type="ARBA" id="ARBA00009025"/>
    </source>
</evidence>
<dbReference type="InterPro" id="IPR001750">
    <property type="entry name" value="ND/Mrp_TM"/>
</dbReference>
<feature type="transmembrane region" description="Helical" evidence="16">
    <location>
        <begin position="49"/>
        <end position="72"/>
    </location>
</feature>
<keyword evidence="6 16" id="KW-0679">Respiratory chain</keyword>
<dbReference type="Pfam" id="PF00361">
    <property type="entry name" value="Proton_antipo_M"/>
    <property type="match status" value="1"/>
</dbReference>
<keyword evidence="7 16" id="KW-0812">Transmembrane</keyword>
<feature type="transmembrane region" description="Helical" evidence="16">
    <location>
        <begin position="310"/>
        <end position="328"/>
    </location>
</feature>
<feature type="transmembrane region" description="Helical" evidence="16">
    <location>
        <begin position="151"/>
        <end position="176"/>
    </location>
</feature>
<dbReference type="GO" id="GO:0008137">
    <property type="term" value="F:NADH dehydrogenase (ubiquinone) activity"/>
    <property type="evidence" value="ECO:0007669"/>
    <property type="project" value="UniProtKB-UniRule"/>
</dbReference>
<feature type="transmembrane region" description="Helical" evidence="16">
    <location>
        <begin position="250"/>
        <end position="271"/>
    </location>
</feature>
<accession>A0A6B7FP17</accession>
<dbReference type="GO" id="GO:0003954">
    <property type="term" value="F:NADH dehydrogenase activity"/>
    <property type="evidence" value="ECO:0007669"/>
    <property type="project" value="TreeGrafter"/>
</dbReference>
<evidence type="ECO:0000259" key="18">
    <source>
        <dbReference type="Pfam" id="PF01059"/>
    </source>
</evidence>
<keyword evidence="10 16" id="KW-1133">Transmembrane helix</keyword>
<geneLocation type="mitochondrion" evidence="19"/>
<keyword evidence="13 16" id="KW-0496">Mitochondrion</keyword>
<reference evidence="19" key="1">
    <citation type="journal article" date="2019" name="Mol. Phylogenet. Evol.">
        <title>Incorporation of deep-sea and small-sized species provides new insights into gastropods phylogeny.</title>
        <authorList>
            <person name="Lee H."/>
            <person name="Chen W.J."/>
            <person name="Puillandre N."/>
            <person name="Aznar-Cormano L."/>
            <person name="Tsai M.H."/>
            <person name="Samadi S."/>
        </authorList>
    </citation>
    <scope>NUCLEOTIDE SEQUENCE</scope>
</reference>
<evidence type="ECO:0000256" key="3">
    <source>
        <dbReference type="ARBA" id="ARBA00012944"/>
    </source>
</evidence>
<feature type="domain" description="NADH:quinone oxidoreductase/Mrp antiporter transmembrane" evidence="17">
    <location>
        <begin position="105"/>
        <end position="395"/>
    </location>
</feature>
<keyword evidence="12 16" id="KW-0830">Ubiquinone</keyword>
<dbReference type="PRINTS" id="PR01437">
    <property type="entry name" value="NUOXDRDTASE4"/>
</dbReference>
<comment type="similarity">
    <text evidence="2 16">Belongs to the complex I subunit 4 family.</text>
</comment>
<dbReference type="InterPro" id="IPR000260">
    <property type="entry name" value="NADH4_N"/>
</dbReference>
<evidence type="ECO:0000256" key="11">
    <source>
        <dbReference type="ARBA" id="ARBA00023027"/>
    </source>
</evidence>
<keyword evidence="5 16" id="KW-0813">Transport</keyword>
<keyword evidence="8" id="KW-1278">Translocase</keyword>
<evidence type="ECO:0000259" key="17">
    <source>
        <dbReference type="Pfam" id="PF00361"/>
    </source>
</evidence>
<dbReference type="EMBL" id="MH837536">
    <property type="protein sequence ID" value="QBC73178.1"/>
    <property type="molecule type" value="Genomic_DNA"/>
</dbReference>